<name>W2Y3S9_PHYNI</name>
<dbReference type="Proteomes" id="UP000018948">
    <property type="component" value="Unassembled WGS sequence"/>
</dbReference>
<dbReference type="EMBL" id="ANIY01004539">
    <property type="protein sequence ID" value="ETP28829.1"/>
    <property type="molecule type" value="Genomic_DNA"/>
</dbReference>
<comment type="caution">
    <text evidence="1">The sequence shown here is derived from an EMBL/GenBank/DDBJ whole genome shotgun (WGS) entry which is preliminary data.</text>
</comment>
<organism evidence="1 2">
    <name type="scientific">Phytophthora nicotianae P10297</name>
    <dbReference type="NCBI Taxonomy" id="1317064"/>
    <lineage>
        <taxon>Eukaryota</taxon>
        <taxon>Sar</taxon>
        <taxon>Stramenopiles</taxon>
        <taxon>Oomycota</taxon>
        <taxon>Peronosporomycetes</taxon>
        <taxon>Peronosporales</taxon>
        <taxon>Peronosporaceae</taxon>
        <taxon>Phytophthora</taxon>
    </lineage>
</organism>
<protein>
    <submittedName>
        <fullName evidence="1">Uncharacterized protein</fullName>
    </submittedName>
</protein>
<evidence type="ECO:0000313" key="2">
    <source>
        <dbReference type="Proteomes" id="UP000018948"/>
    </source>
</evidence>
<sequence length="144" mass="15858">MSLPCGVTILEAKEAPLWLASCSQKTTTNGVLQPALTRPGEFLRGLVASKQRRGCHYCIGADKGATSGRRVGLTEKKPTPGHLSLAPSKFSTHFKLALCEGVKQGKSLGQPYDNQQKRAGSGPPFYYFASSPRRWRNRERWPLE</sequence>
<reference evidence="1 2" key="1">
    <citation type="submission" date="2013-11" db="EMBL/GenBank/DDBJ databases">
        <title>The Genome Sequence of Phytophthora parasitica P10297.</title>
        <authorList>
            <consortium name="The Broad Institute Genomics Platform"/>
            <person name="Russ C."/>
            <person name="Tyler B."/>
            <person name="Panabieres F."/>
            <person name="Shan W."/>
            <person name="Tripathy S."/>
            <person name="Grunwald N."/>
            <person name="Machado M."/>
            <person name="Johnson C.S."/>
            <person name="Walker B."/>
            <person name="Young S.K."/>
            <person name="Zeng Q."/>
            <person name="Gargeya S."/>
            <person name="Fitzgerald M."/>
            <person name="Haas B."/>
            <person name="Abouelleil A."/>
            <person name="Allen A.W."/>
            <person name="Alvarado L."/>
            <person name="Arachchi H.M."/>
            <person name="Berlin A.M."/>
            <person name="Chapman S.B."/>
            <person name="Gainer-Dewar J."/>
            <person name="Goldberg J."/>
            <person name="Griggs A."/>
            <person name="Gujja S."/>
            <person name="Hansen M."/>
            <person name="Howarth C."/>
            <person name="Imamovic A."/>
            <person name="Ireland A."/>
            <person name="Larimer J."/>
            <person name="McCowan C."/>
            <person name="Murphy C."/>
            <person name="Pearson M."/>
            <person name="Poon T.W."/>
            <person name="Priest M."/>
            <person name="Roberts A."/>
            <person name="Saif S."/>
            <person name="Shea T."/>
            <person name="Sisk P."/>
            <person name="Sykes S."/>
            <person name="Wortman J."/>
            <person name="Nusbaum C."/>
            <person name="Birren B."/>
        </authorList>
    </citation>
    <scope>NUCLEOTIDE SEQUENCE [LARGE SCALE GENOMIC DNA]</scope>
    <source>
        <strain evidence="1 2">P10297</strain>
    </source>
</reference>
<accession>W2Y3S9</accession>
<dbReference type="AlphaFoldDB" id="W2Y3S9"/>
<gene>
    <name evidence="1" type="ORF">F442_21921</name>
</gene>
<evidence type="ECO:0000313" key="1">
    <source>
        <dbReference type="EMBL" id="ETP28829.1"/>
    </source>
</evidence>
<proteinExistence type="predicted"/>